<dbReference type="GeneID" id="96606341"/>
<feature type="signal peptide" evidence="1">
    <location>
        <begin position="1"/>
        <end position="23"/>
    </location>
</feature>
<protein>
    <submittedName>
        <fullName evidence="3">Uncharacterized protein</fullName>
    </submittedName>
</protein>
<evidence type="ECO:0000256" key="1">
    <source>
        <dbReference type="SAM" id="SignalP"/>
    </source>
</evidence>
<proteinExistence type="predicted"/>
<evidence type="ECO:0000313" key="3">
    <source>
        <dbReference type="EMBL" id="SFG49282.1"/>
    </source>
</evidence>
<organism evidence="3 5">
    <name type="scientific">Methylobacterium phyllosphaerae</name>
    <dbReference type="NCBI Taxonomy" id="418223"/>
    <lineage>
        <taxon>Bacteria</taxon>
        <taxon>Pseudomonadati</taxon>
        <taxon>Pseudomonadota</taxon>
        <taxon>Alphaproteobacteria</taxon>
        <taxon>Hyphomicrobiales</taxon>
        <taxon>Methylobacteriaceae</taxon>
        <taxon>Methylobacterium</taxon>
    </lineage>
</organism>
<name>A0AAE8L5B3_9HYPH</name>
<evidence type="ECO:0000313" key="4">
    <source>
        <dbReference type="Proteomes" id="UP000185487"/>
    </source>
</evidence>
<gene>
    <name evidence="2" type="ORF">MCBMB27_01089</name>
    <name evidence="3" type="ORF">SAMN05192567_10470</name>
</gene>
<dbReference type="KEGG" id="mphy:MCBMB27_01089"/>
<dbReference type="EMBL" id="CP015367">
    <property type="protein sequence ID" value="APT30380.1"/>
    <property type="molecule type" value="Genomic_DNA"/>
</dbReference>
<sequence length="139" mass="14834">MGSMQTAFVHAAILSTLALPAAAAETCRDHYRSEGTPMLQAITYKTWMIFPSVSPKAAFDRVTRAVLAEGFVGVHVEKQLGTLTAQQETSGSGRPQTLRVVVRKAGTGSRVDALFMVQAGQIGQDVDQNLCRVVDAAAQ</sequence>
<dbReference type="Proteomes" id="UP000185487">
    <property type="component" value="Chromosome"/>
</dbReference>
<dbReference type="AlphaFoldDB" id="A0AAE8L5B3"/>
<reference evidence="2 4" key="1">
    <citation type="submission" date="2016-04" db="EMBL/GenBank/DDBJ databases">
        <title>Complete genome sequencing and analysis of CBMB27, Methylobacterium phyllosphaerae isolated from leaf tissues of rice (Oryza sativa L.).</title>
        <authorList>
            <person name="Lee Y."/>
            <person name="Hwangbo K."/>
            <person name="Chung H."/>
            <person name="Yoo J."/>
            <person name="Kim K.Y."/>
            <person name="Sa T.M."/>
            <person name="Um Y."/>
            <person name="Madhaiyan M."/>
        </authorList>
    </citation>
    <scope>NUCLEOTIDE SEQUENCE [LARGE SCALE GENOMIC DNA]</scope>
    <source>
        <strain evidence="2 4">CBMB27</strain>
    </source>
</reference>
<dbReference type="RefSeq" id="WP_052083589.1">
    <property type="nucleotide sequence ID" value="NZ_CP015367.1"/>
</dbReference>
<keyword evidence="1" id="KW-0732">Signal</keyword>
<reference evidence="3 5" key="2">
    <citation type="submission" date="2016-10" db="EMBL/GenBank/DDBJ databases">
        <authorList>
            <person name="Varghese N."/>
            <person name="Submissions S."/>
        </authorList>
    </citation>
    <scope>NUCLEOTIDE SEQUENCE [LARGE SCALE GENOMIC DNA]</scope>
    <source>
        <strain evidence="3 5">CBMB27</strain>
    </source>
</reference>
<dbReference type="EMBL" id="FOPK01000004">
    <property type="protein sequence ID" value="SFG49282.1"/>
    <property type="molecule type" value="Genomic_DNA"/>
</dbReference>
<accession>A0AAE8L5B3</accession>
<feature type="chain" id="PRO_5041986065" evidence="1">
    <location>
        <begin position="24"/>
        <end position="139"/>
    </location>
</feature>
<evidence type="ECO:0000313" key="5">
    <source>
        <dbReference type="Proteomes" id="UP000199140"/>
    </source>
</evidence>
<keyword evidence="4" id="KW-1185">Reference proteome</keyword>
<evidence type="ECO:0000313" key="2">
    <source>
        <dbReference type="EMBL" id="APT30380.1"/>
    </source>
</evidence>
<dbReference type="Proteomes" id="UP000199140">
    <property type="component" value="Unassembled WGS sequence"/>
</dbReference>